<gene>
    <name evidence="5" type="ORF">K5P26_08390</name>
</gene>
<comment type="caution">
    <text evidence="5">The sequence shown here is derived from an EMBL/GenBank/DDBJ whole genome shotgun (WGS) entry which is preliminary data.</text>
</comment>
<organism evidence="5 6">
    <name type="scientific">Sphingopyxis jiangsuensis</name>
    <dbReference type="NCBI Taxonomy" id="2871171"/>
    <lineage>
        <taxon>Bacteria</taxon>
        <taxon>Pseudomonadati</taxon>
        <taxon>Pseudomonadota</taxon>
        <taxon>Alphaproteobacteria</taxon>
        <taxon>Sphingomonadales</taxon>
        <taxon>Sphingomonadaceae</taxon>
        <taxon>Sphingopyxis</taxon>
    </lineage>
</organism>
<reference evidence="5" key="1">
    <citation type="submission" date="2021-08" db="EMBL/GenBank/DDBJ databases">
        <title>Sphingopyxis panaciterrulae sp. nov., isolated from the surface water of the Yellow Sea.</title>
        <authorList>
            <person name="Gao Z."/>
            <person name="Zhang D."/>
            <person name="Zhang A."/>
        </authorList>
    </citation>
    <scope>NUCLEOTIDE SEQUENCE</scope>
    <source>
        <strain evidence="5">XHP0097</strain>
    </source>
</reference>
<name>A0ABS7MDQ7_9SPHN</name>
<evidence type="ECO:0000313" key="6">
    <source>
        <dbReference type="Proteomes" id="UP001166571"/>
    </source>
</evidence>
<dbReference type="PANTHER" id="PTHR11783">
    <property type="entry name" value="SULFOTRANSFERASE SULT"/>
    <property type="match status" value="1"/>
</dbReference>
<evidence type="ECO:0000259" key="4">
    <source>
        <dbReference type="Pfam" id="PF00685"/>
    </source>
</evidence>
<dbReference type="EMBL" id="JAILXK010000001">
    <property type="protein sequence ID" value="MBY4637151.1"/>
    <property type="molecule type" value="Genomic_DNA"/>
</dbReference>
<evidence type="ECO:0000256" key="3">
    <source>
        <dbReference type="SAM" id="MobiDB-lite"/>
    </source>
</evidence>
<dbReference type="RefSeq" id="WP_201924783.1">
    <property type="nucleotide sequence ID" value="NZ_JAERPO010000001.1"/>
</dbReference>
<dbReference type="Gene3D" id="3.40.50.300">
    <property type="entry name" value="P-loop containing nucleotide triphosphate hydrolases"/>
    <property type="match status" value="1"/>
</dbReference>
<dbReference type="SUPFAM" id="SSF52540">
    <property type="entry name" value="P-loop containing nucleoside triphosphate hydrolases"/>
    <property type="match status" value="1"/>
</dbReference>
<dbReference type="InterPro" id="IPR000863">
    <property type="entry name" value="Sulfotransferase_dom"/>
</dbReference>
<feature type="region of interest" description="Disordered" evidence="3">
    <location>
        <begin position="299"/>
        <end position="325"/>
    </location>
</feature>
<dbReference type="Pfam" id="PF00685">
    <property type="entry name" value="Sulfotransfer_1"/>
    <property type="match status" value="1"/>
</dbReference>
<feature type="compositionally biased region" description="Basic and acidic residues" evidence="3">
    <location>
        <begin position="316"/>
        <end position="325"/>
    </location>
</feature>
<feature type="domain" description="Sulfotransferase" evidence="4">
    <location>
        <begin position="29"/>
        <end position="289"/>
    </location>
</feature>
<sequence length="325" mass="36959">MLIQKPQQTIRTWHTDTRVWDDFEFRAGDILICTPPKTGTTWTQRIVSMLLHQSAEPRPFIDEQPWLDARFTPQAEIAEALSQAPGVRSLKSHSPLTALPLHDNVLYINVARDPRDAAMSFHNHATHYTAEFEETLDQSGLDDPQIARPYPRARADARAFFRRWLRDPAYAPFDDFTIAEFLELERSFWDERHRPNVLLVHYNDLKADLEGEIRRIGDFCGIKTPEPLMAQIVEAAGFSSMKRDGAKMLGIINVAFKGGTDTFLHKGTNDRWKAVLTEQDLADYRAAIEASVPEDLARWLEKGRHAAGDPTPASDQKTETRGPTK</sequence>
<keyword evidence="2" id="KW-0808">Transferase</keyword>
<dbReference type="InterPro" id="IPR027417">
    <property type="entry name" value="P-loop_NTPase"/>
</dbReference>
<evidence type="ECO:0000313" key="5">
    <source>
        <dbReference type="EMBL" id="MBY4637151.1"/>
    </source>
</evidence>
<evidence type="ECO:0000256" key="1">
    <source>
        <dbReference type="ARBA" id="ARBA00005771"/>
    </source>
</evidence>
<proteinExistence type="inferred from homology"/>
<accession>A0ABS7MDQ7</accession>
<evidence type="ECO:0000256" key="2">
    <source>
        <dbReference type="ARBA" id="ARBA00022679"/>
    </source>
</evidence>
<keyword evidence="6" id="KW-1185">Reference proteome</keyword>
<dbReference type="Proteomes" id="UP001166571">
    <property type="component" value="Unassembled WGS sequence"/>
</dbReference>
<protein>
    <submittedName>
        <fullName evidence="5">Sulfotransferase domain-containing protein</fullName>
    </submittedName>
</protein>
<comment type="similarity">
    <text evidence="1">Belongs to the sulfotransferase 1 family.</text>
</comment>